<accession>A0ABR1QSW7</accession>
<comment type="caution">
    <text evidence="2">The sequence shown here is derived from an EMBL/GenBank/DDBJ whole genome shotgun (WGS) entry which is preliminary data.</text>
</comment>
<evidence type="ECO:0000313" key="2">
    <source>
        <dbReference type="EMBL" id="KAK7965754.1"/>
    </source>
</evidence>
<reference evidence="2 3" key="1">
    <citation type="submission" date="2023-01" db="EMBL/GenBank/DDBJ databases">
        <title>Analysis of 21 Apiospora genomes using comparative genomics revels a genus with tremendous synthesis potential of carbohydrate active enzymes and secondary metabolites.</title>
        <authorList>
            <person name="Sorensen T."/>
        </authorList>
    </citation>
    <scope>NUCLEOTIDE SEQUENCE [LARGE SCALE GENOMIC DNA]</scope>
    <source>
        <strain evidence="2 3">CBS 24483</strain>
    </source>
</reference>
<keyword evidence="3" id="KW-1185">Reference proteome</keyword>
<feature type="region of interest" description="Disordered" evidence="1">
    <location>
        <begin position="170"/>
        <end position="201"/>
    </location>
</feature>
<dbReference type="Proteomes" id="UP001391051">
    <property type="component" value="Unassembled WGS sequence"/>
</dbReference>
<feature type="compositionally biased region" description="Low complexity" evidence="1">
    <location>
        <begin position="67"/>
        <end position="77"/>
    </location>
</feature>
<feature type="compositionally biased region" description="Low complexity" evidence="1">
    <location>
        <begin position="184"/>
        <end position="197"/>
    </location>
</feature>
<name>A0ABR1QSW7_9PEZI</name>
<dbReference type="GeneID" id="92069315"/>
<dbReference type="RefSeq" id="XP_066705146.1">
    <property type="nucleotide sequence ID" value="XM_066836253.1"/>
</dbReference>
<evidence type="ECO:0000313" key="3">
    <source>
        <dbReference type="Proteomes" id="UP001391051"/>
    </source>
</evidence>
<gene>
    <name evidence="2" type="ORF">PG986_000031</name>
</gene>
<feature type="compositionally biased region" description="Polar residues" evidence="1">
    <location>
        <begin position="1"/>
        <end position="20"/>
    </location>
</feature>
<organism evidence="2 3">
    <name type="scientific">Apiospora aurea</name>
    <dbReference type="NCBI Taxonomy" id="335848"/>
    <lineage>
        <taxon>Eukaryota</taxon>
        <taxon>Fungi</taxon>
        <taxon>Dikarya</taxon>
        <taxon>Ascomycota</taxon>
        <taxon>Pezizomycotina</taxon>
        <taxon>Sordariomycetes</taxon>
        <taxon>Xylariomycetidae</taxon>
        <taxon>Amphisphaeriales</taxon>
        <taxon>Apiosporaceae</taxon>
        <taxon>Apiospora</taxon>
    </lineage>
</organism>
<sequence length="279" mass="30218">MSSQLPNFSRTNRPAATSVASRRLGRYNDATTSIHPSSPSPTYASGVGRPLSRHQHDTEDDGIGVKAATVNAAQQAASRSGLGSHEQRPPPPRARPWTPSDSNASSFCRRLRNESALHFSPVDLDLALVELASVDELSLIKSYEKEVSASRHTSLDVVASAASLSHVYRSSSTQTEMGRRTRRVPASPTVATSSSSPGHPVRMHLYPHSECGESQQPRWSRIVLPREPKFTSATVAAFTADPSRHHQVIPPAHGHRLLPKRVHPPVRLCGAARDASAFT</sequence>
<proteinExistence type="predicted"/>
<dbReference type="EMBL" id="JAQQWE010000001">
    <property type="protein sequence ID" value="KAK7965754.1"/>
    <property type="molecule type" value="Genomic_DNA"/>
</dbReference>
<feature type="region of interest" description="Disordered" evidence="1">
    <location>
        <begin position="1"/>
        <end position="105"/>
    </location>
</feature>
<evidence type="ECO:0000256" key="1">
    <source>
        <dbReference type="SAM" id="MobiDB-lite"/>
    </source>
</evidence>
<protein>
    <submittedName>
        <fullName evidence="2">Uncharacterized protein</fullName>
    </submittedName>
</protein>